<dbReference type="SUPFAM" id="SSF56801">
    <property type="entry name" value="Acetyl-CoA synthetase-like"/>
    <property type="match status" value="1"/>
</dbReference>
<dbReference type="Proteomes" id="UP001528920">
    <property type="component" value="Unassembled WGS sequence"/>
</dbReference>
<sequence length="423" mass="49251">MTYRYIKDLITRKIKFGNGFEKELQRIIELNNCSKEELYELKNLEFVKQYRNAFENSAFYKDFYQKHGLGLQSIRDLLDISKIPIVTKSDVKEFGEDFLTKSKFTSFKAYSSGTSGTPLKVYRDFASTIKENAYVHFFQNMHGYKLGDPVVSLRGNLDRKILSYHDKINNVLYMSSFHLKKDRIDEYYKIIKEFQPKVIRAYPSSMHILATELYKSGKELRIPIAFTSSEVLHNFQKEIIEKVLNTKIFDWYGNAERTVALGQCQDSLYRELPLYSHVEVENNHLITTSLINSAFPLIRYKVDDIIKLAPNCKEEFIVQAIEGRDDDYIVLKNGHRIGRLDLAFKKIKRLLAAQIIQKRKDEILVNLIPDKGFSRADLNAIEKNLRDLIGIECGILFENIESNQLIRTKKGKFNLVISKMNGM</sequence>
<organism evidence="1 2">
    <name type="scientific">Paralabilibaculum antarcticum</name>
    <dbReference type="NCBI Taxonomy" id="2912572"/>
    <lineage>
        <taxon>Bacteria</taxon>
        <taxon>Pseudomonadati</taxon>
        <taxon>Bacteroidota</taxon>
        <taxon>Bacteroidia</taxon>
        <taxon>Marinilabiliales</taxon>
        <taxon>Marinifilaceae</taxon>
        <taxon>Paralabilibaculum</taxon>
    </lineage>
</organism>
<dbReference type="InterPro" id="IPR053158">
    <property type="entry name" value="CapK_Type1_Caps_Biosynth"/>
</dbReference>
<dbReference type="Gene3D" id="3.40.50.12780">
    <property type="entry name" value="N-terminal domain of ligase-like"/>
    <property type="match status" value="1"/>
</dbReference>
<accession>A0ABT5VTL2</accession>
<comment type="caution">
    <text evidence="1">The sequence shown here is derived from an EMBL/GenBank/DDBJ whole genome shotgun (WGS) entry which is preliminary data.</text>
</comment>
<proteinExistence type="predicted"/>
<evidence type="ECO:0000313" key="1">
    <source>
        <dbReference type="EMBL" id="MDE5417629.1"/>
    </source>
</evidence>
<keyword evidence="2" id="KW-1185">Reference proteome</keyword>
<dbReference type="RefSeq" id="WP_275108970.1">
    <property type="nucleotide sequence ID" value="NZ_JAKJSC010000001.1"/>
</dbReference>
<dbReference type="EMBL" id="JAKJSC010000001">
    <property type="protein sequence ID" value="MDE5417629.1"/>
    <property type="molecule type" value="Genomic_DNA"/>
</dbReference>
<name>A0ABT5VTL2_9BACT</name>
<dbReference type="InterPro" id="IPR042099">
    <property type="entry name" value="ANL_N_sf"/>
</dbReference>
<dbReference type="PANTHER" id="PTHR36932">
    <property type="entry name" value="CAPSULAR POLYSACCHARIDE BIOSYNTHESIS PROTEIN"/>
    <property type="match status" value="1"/>
</dbReference>
<reference evidence="1 2" key="1">
    <citation type="submission" date="2022-01" db="EMBL/GenBank/DDBJ databases">
        <title>Labilibaculum sp. nov, a marine bacterium isolated from Antarctica.</title>
        <authorList>
            <person name="Dai W."/>
        </authorList>
    </citation>
    <scope>NUCLEOTIDE SEQUENCE [LARGE SCALE GENOMIC DNA]</scope>
    <source>
        <strain evidence="1 2">DW002</strain>
    </source>
</reference>
<dbReference type="PANTHER" id="PTHR36932:SF1">
    <property type="entry name" value="CAPSULAR POLYSACCHARIDE BIOSYNTHESIS PROTEIN"/>
    <property type="match status" value="1"/>
</dbReference>
<gene>
    <name evidence="1" type="ORF">L3049_06370</name>
</gene>
<evidence type="ECO:0000313" key="2">
    <source>
        <dbReference type="Proteomes" id="UP001528920"/>
    </source>
</evidence>
<protein>
    <submittedName>
        <fullName evidence="1">Uncharacterized protein</fullName>
    </submittedName>
</protein>